<dbReference type="PANTHER" id="PTHR43415:SF3">
    <property type="entry name" value="GNAT-FAMILY ACETYLTRANSFERASE"/>
    <property type="match status" value="1"/>
</dbReference>
<protein>
    <submittedName>
        <fullName evidence="2">N-acetyltransferase</fullName>
    </submittedName>
</protein>
<dbReference type="Proteomes" id="UP000284178">
    <property type="component" value="Unassembled WGS sequence"/>
</dbReference>
<dbReference type="InterPro" id="IPR000182">
    <property type="entry name" value="GNAT_dom"/>
</dbReference>
<proteinExistence type="predicted"/>
<dbReference type="Gene3D" id="3.40.630.30">
    <property type="match status" value="1"/>
</dbReference>
<dbReference type="GeneID" id="83014861"/>
<dbReference type="Pfam" id="PF13302">
    <property type="entry name" value="Acetyltransf_3"/>
    <property type="match status" value="1"/>
</dbReference>
<dbReference type="CDD" id="cd04301">
    <property type="entry name" value="NAT_SF"/>
    <property type="match status" value="1"/>
</dbReference>
<dbReference type="AlphaFoldDB" id="A0A412G3Q6"/>
<dbReference type="RefSeq" id="WP_117894403.1">
    <property type="nucleotide sequence ID" value="NZ_CABJCV010000005.1"/>
</dbReference>
<dbReference type="SUPFAM" id="SSF55729">
    <property type="entry name" value="Acyl-CoA N-acyltransferases (Nat)"/>
    <property type="match status" value="1"/>
</dbReference>
<evidence type="ECO:0000313" key="2">
    <source>
        <dbReference type="EMBL" id="RGR75234.1"/>
    </source>
</evidence>
<evidence type="ECO:0000259" key="1">
    <source>
        <dbReference type="PROSITE" id="PS51186"/>
    </source>
</evidence>
<dbReference type="PROSITE" id="PS51186">
    <property type="entry name" value="GNAT"/>
    <property type="match status" value="1"/>
</dbReference>
<dbReference type="InterPro" id="IPR016181">
    <property type="entry name" value="Acyl_CoA_acyltransferase"/>
</dbReference>
<keyword evidence="3" id="KW-1185">Reference proteome</keyword>
<accession>A0A412G3Q6</accession>
<name>A0A412G3Q6_9FIRM</name>
<evidence type="ECO:0000313" key="3">
    <source>
        <dbReference type="Proteomes" id="UP000284178"/>
    </source>
</evidence>
<gene>
    <name evidence="2" type="ORF">DWY25_05505</name>
</gene>
<sequence>MNIKKMIGEKVILSPLDSREAERLVHWVNDLEVTLGTTLAASNITLEKEIEILKQMEQGGRDFLIIARDSKQPIGTCGITNWDPVNQWASVGIMIGDRNYHNQGCGSEALGLLCDYCLNLLNCHSVRLEVYSYNLPAIACYKKVGFEECGRYHQAKKIGGQWYDCIQMELFAEQFESRWVKPAVSRRQVKA</sequence>
<feature type="domain" description="N-acetyltransferase" evidence="1">
    <location>
        <begin position="11"/>
        <end position="173"/>
    </location>
</feature>
<reference evidence="2 3" key="1">
    <citation type="submission" date="2018-08" db="EMBL/GenBank/DDBJ databases">
        <title>A genome reference for cultivated species of the human gut microbiota.</title>
        <authorList>
            <person name="Zou Y."/>
            <person name="Xue W."/>
            <person name="Luo G."/>
        </authorList>
    </citation>
    <scope>NUCLEOTIDE SEQUENCE [LARGE SCALE GENOMIC DNA]</scope>
    <source>
        <strain evidence="2 3">AF24-29</strain>
    </source>
</reference>
<dbReference type="EMBL" id="QRUP01000005">
    <property type="protein sequence ID" value="RGR75234.1"/>
    <property type="molecule type" value="Genomic_DNA"/>
</dbReference>
<dbReference type="PANTHER" id="PTHR43415">
    <property type="entry name" value="SPERMIDINE N(1)-ACETYLTRANSFERASE"/>
    <property type="match status" value="1"/>
</dbReference>
<dbReference type="GO" id="GO:0016747">
    <property type="term" value="F:acyltransferase activity, transferring groups other than amino-acyl groups"/>
    <property type="evidence" value="ECO:0007669"/>
    <property type="project" value="InterPro"/>
</dbReference>
<organism evidence="2 3">
    <name type="scientific">Holdemania filiformis</name>
    <dbReference type="NCBI Taxonomy" id="61171"/>
    <lineage>
        <taxon>Bacteria</taxon>
        <taxon>Bacillati</taxon>
        <taxon>Bacillota</taxon>
        <taxon>Erysipelotrichia</taxon>
        <taxon>Erysipelotrichales</taxon>
        <taxon>Erysipelotrichaceae</taxon>
        <taxon>Holdemania</taxon>
    </lineage>
</organism>
<keyword evidence="2" id="KW-0808">Transferase</keyword>
<comment type="caution">
    <text evidence="2">The sequence shown here is derived from an EMBL/GenBank/DDBJ whole genome shotgun (WGS) entry which is preliminary data.</text>
</comment>